<evidence type="ECO:0000259" key="3">
    <source>
        <dbReference type="PROSITE" id="PS51194"/>
    </source>
</evidence>
<dbReference type="SUPFAM" id="SSF52540">
    <property type="entry name" value="P-loop containing nucleoside triphosphate hydrolases"/>
    <property type="match status" value="1"/>
</dbReference>
<dbReference type="Pfam" id="PF04851">
    <property type="entry name" value="ResIII"/>
    <property type="match status" value="1"/>
</dbReference>
<dbReference type="GO" id="GO:0004386">
    <property type="term" value="F:helicase activity"/>
    <property type="evidence" value="ECO:0007669"/>
    <property type="project" value="UniProtKB-KW"/>
</dbReference>
<dbReference type="SMART" id="SM00490">
    <property type="entry name" value="HELICc"/>
    <property type="match status" value="1"/>
</dbReference>
<feature type="region of interest" description="Disordered" evidence="1">
    <location>
        <begin position="532"/>
        <end position="553"/>
    </location>
</feature>
<organism evidence="4 5">
    <name type="scientific">Bordetella phage vB_BbrM_PHB04</name>
    <dbReference type="NCBI Taxonomy" id="2029657"/>
    <lineage>
        <taxon>Viruses</taxon>
        <taxon>Duplodnaviria</taxon>
        <taxon>Heunggongvirae</taxon>
        <taxon>Uroviricota</taxon>
        <taxon>Caudoviricetes</taxon>
        <taxon>Phabquatrovirus</taxon>
        <taxon>Phabquatrovirus PHB04</taxon>
    </lineage>
</organism>
<dbReference type="RefSeq" id="YP_009792768.1">
    <property type="nucleotide sequence ID" value="NC_047861.1"/>
</dbReference>
<accession>A0A291LA02</accession>
<dbReference type="EMBL" id="MF663786">
    <property type="protein sequence ID" value="ATI15720.1"/>
    <property type="molecule type" value="Genomic_DNA"/>
</dbReference>
<dbReference type="Proteomes" id="UP000228765">
    <property type="component" value="Segment"/>
</dbReference>
<keyword evidence="5" id="KW-1185">Reference proteome</keyword>
<dbReference type="PANTHER" id="PTHR47396:SF1">
    <property type="entry name" value="ATP-DEPENDENT HELICASE IRC3-RELATED"/>
    <property type="match status" value="1"/>
</dbReference>
<feature type="domain" description="Helicase ATP-binding" evidence="2">
    <location>
        <begin position="19"/>
        <end position="170"/>
    </location>
</feature>
<dbReference type="PROSITE" id="PS51192">
    <property type="entry name" value="HELICASE_ATP_BIND_1"/>
    <property type="match status" value="1"/>
</dbReference>
<dbReference type="InterPro" id="IPR050742">
    <property type="entry name" value="Helicase_Restrict-Modif_Enz"/>
</dbReference>
<dbReference type="GO" id="GO:0003677">
    <property type="term" value="F:DNA binding"/>
    <property type="evidence" value="ECO:0007669"/>
    <property type="project" value="InterPro"/>
</dbReference>
<dbReference type="SMART" id="SM00487">
    <property type="entry name" value="DEXDc"/>
    <property type="match status" value="1"/>
</dbReference>
<evidence type="ECO:0000259" key="2">
    <source>
        <dbReference type="PROSITE" id="PS51192"/>
    </source>
</evidence>
<feature type="domain" description="Helicase C-terminal" evidence="3">
    <location>
        <begin position="229"/>
        <end position="373"/>
    </location>
</feature>
<proteinExistence type="predicted"/>
<sequence length="553" mass="60959">MPAITLRDYQEKAVQEIRQQFRERHAPVLFVLPTGGGKTFTFSYIAASGAEKGRRIIIIVHRKELLLQASASLRALGIEHGMISPHFTPNPHARIQVASVDTLLIRLKKQPDKYKFDIAIFDEAHHVVAGNKWGRAWEQLGRPLMLGVTATPVRTDGKGLGEHAGGVFKSMVLGPLVSELIAWGMLVNPVVYTSLDMPDLSGLKKDKDGEYNRAALAERVDKPRITGSAVEHYTKICPGAKTIVFCSSIEHAKHVRDEFNAAGYKFELLVGEPEMSDSQRTAINKKLRRGEIHGACTVDLVSEGYDLPDLECCIMLRPTASEALFLQQVGRIMRPSENKRGCWLLDHVGNVGAVIDGVFKVKHGLPDQERAWTLDGRQKKKRGKKDADEDTIELKQCPKCYIVHPPAPTCPACGHLYPAGGRSGLEQVDGELHQITPEMQAQIARDARIKQGKAQTKEELMALGFSEGRADNLLRARAEKDGLINALISDLQAWRQETGQTALEILGVPMMGIKSQKPKALKELRQRFDEHRSAHATGQGLTGSNTSGQAALI</sequence>
<keyword evidence="4" id="KW-0067">ATP-binding</keyword>
<dbReference type="PROSITE" id="PS51194">
    <property type="entry name" value="HELICASE_CTER"/>
    <property type="match status" value="1"/>
</dbReference>
<evidence type="ECO:0000313" key="4">
    <source>
        <dbReference type="EMBL" id="ATI15720.1"/>
    </source>
</evidence>
<dbReference type="PANTHER" id="PTHR47396">
    <property type="entry name" value="TYPE I RESTRICTION ENZYME ECOKI R PROTEIN"/>
    <property type="match status" value="1"/>
</dbReference>
<keyword evidence="4" id="KW-0347">Helicase</keyword>
<dbReference type="KEGG" id="vg:54982976"/>
<evidence type="ECO:0000313" key="5">
    <source>
        <dbReference type="Proteomes" id="UP000228765"/>
    </source>
</evidence>
<evidence type="ECO:0000256" key="1">
    <source>
        <dbReference type="SAM" id="MobiDB-lite"/>
    </source>
</evidence>
<dbReference type="GO" id="GO:0016787">
    <property type="term" value="F:hydrolase activity"/>
    <property type="evidence" value="ECO:0007669"/>
    <property type="project" value="InterPro"/>
</dbReference>
<dbReference type="InterPro" id="IPR014001">
    <property type="entry name" value="Helicase_ATP-bd"/>
</dbReference>
<name>A0A291LA02_9CAUD</name>
<dbReference type="InterPro" id="IPR001650">
    <property type="entry name" value="Helicase_C-like"/>
</dbReference>
<dbReference type="GO" id="GO:0005524">
    <property type="term" value="F:ATP binding"/>
    <property type="evidence" value="ECO:0007669"/>
    <property type="project" value="InterPro"/>
</dbReference>
<dbReference type="GeneID" id="54982976"/>
<keyword evidence="4" id="KW-0378">Hydrolase</keyword>
<protein>
    <submittedName>
        <fullName evidence="4">Helicase</fullName>
    </submittedName>
</protein>
<dbReference type="InterPro" id="IPR027417">
    <property type="entry name" value="P-loop_NTPase"/>
</dbReference>
<reference evidence="4 5" key="1">
    <citation type="submission" date="2017-08" db="EMBL/GenBank/DDBJ databases">
        <title>Complete genome sequence of a novel bacteriophage infecting Bordetella bronchiseptica.</title>
        <authorList>
            <person name="Chen Y."/>
            <person name="Song J."/>
            <person name="Wu B."/>
        </authorList>
    </citation>
    <scope>NUCLEOTIDE SEQUENCE [LARGE SCALE GENOMIC DNA]</scope>
</reference>
<feature type="compositionally biased region" description="Polar residues" evidence="1">
    <location>
        <begin position="542"/>
        <end position="553"/>
    </location>
</feature>
<keyword evidence="4" id="KW-0547">Nucleotide-binding</keyword>
<dbReference type="Pfam" id="PF00271">
    <property type="entry name" value="Helicase_C"/>
    <property type="match status" value="1"/>
</dbReference>
<dbReference type="Gene3D" id="3.40.50.300">
    <property type="entry name" value="P-loop containing nucleotide triphosphate hydrolases"/>
    <property type="match status" value="2"/>
</dbReference>
<dbReference type="InterPro" id="IPR006935">
    <property type="entry name" value="Helicase/UvrB_N"/>
</dbReference>